<evidence type="ECO:0000256" key="7">
    <source>
        <dbReference type="SAM" id="MobiDB-lite"/>
    </source>
</evidence>
<dbReference type="CDD" id="cd01393">
    <property type="entry name" value="RecA-like"/>
    <property type="match status" value="1"/>
</dbReference>
<dbReference type="InterPro" id="IPR049428">
    <property type="entry name" value="RecA-like_N"/>
</dbReference>
<dbReference type="SUPFAM" id="SSF52540">
    <property type="entry name" value="P-loop containing nucleoside triphosphate hydrolases"/>
    <property type="match status" value="1"/>
</dbReference>
<dbReference type="PANTHER" id="PTHR46239">
    <property type="entry name" value="DNA REPAIR PROTEIN RAD51 HOMOLOG 3 RAD51C"/>
    <property type="match status" value="1"/>
</dbReference>
<comment type="subcellular location">
    <subcellularLocation>
        <location evidence="1">Nucleus</location>
    </subcellularLocation>
</comment>
<keyword evidence="2" id="KW-0547">Nucleotide-binding</keyword>
<dbReference type="InterPro" id="IPR020588">
    <property type="entry name" value="RecA_ATP-bd"/>
</dbReference>
<evidence type="ECO:0000259" key="8">
    <source>
        <dbReference type="PROSITE" id="PS50162"/>
    </source>
</evidence>
<dbReference type="InterPro" id="IPR052093">
    <property type="entry name" value="HR_Repair_Mediator"/>
</dbReference>
<organism evidence="9 10">
    <name type="scientific">Hyaloscypha hepaticicola</name>
    <dbReference type="NCBI Taxonomy" id="2082293"/>
    <lineage>
        <taxon>Eukaryota</taxon>
        <taxon>Fungi</taxon>
        <taxon>Dikarya</taxon>
        <taxon>Ascomycota</taxon>
        <taxon>Pezizomycotina</taxon>
        <taxon>Leotiomycetes</taxon>
        <taxon>Helotiales</taxon>
        <taxon>Hyaloscyphaceae</taxon>
        <taxon>Hyaloscypha</taxon>
    </lineage>
</organism>
<evidence type="ECO:0000256" key="3">
    <source>
        <dbReference type="ARBA" id="ARBA00022763"/>
    </source>
</evidence>
<sequence>MDYNSIHGPGISNFSSSSPHRMPTVSAAQALQDLKASTTRCISTGLPLLDAFLQKREWSSLDMDPVYGGVSRGKVTEVYGPPGVGKTALGMQLAASALNAGESVIWVDASHPVPGLRLSQVLKSFKPIVPRSSSAEVRSLSDLLDSLLHFSTPTLAQLIALLTRPTQTFPPQNNSLIIIDSFSTLISSAFPRTLDVNATPRKPGAANPSARKFPILQYLITNLQKLAATRNIAIVVFSQCVTKMRPGAGAVLVPAINTTTWEQGLGCRVALFRDWGWEDEEGNLIDGIRLAQVIKAEGISVPEGRPMLAGFSITENGLISLTLPTSPSLALPQLPASLITSKETTPAVPQKRKLSAMDLEIPDSDAEDDEDYGWAEEDEEDVPPPPPQWQGTEDNIGPVDAELEPEDVDPELDFGDDVEGEARGQETPMNLRTEIEDSEDELAL</sequence>
<dbReference type="GO" id="GO:0008821">
    <property type="term" value="F:crossover junction DNA endonuclease activity"/>
    <property type="evidence" value="ECO:0007669"/>
    <property type="project" value="TreeGrafter"/>
</dbReference>
<keyword evidence="4" id="KW-0067">ATP-binding</keyword>
<dbReference type="GO" id="GO:0033063">
    <property type="term" value="C:Rad51B-Rad51C-Rad51D-XRCC2 complex"/>
    <property type="evidence" value="ECO:0007669"/>
    <property type="project" value="TreeGrafter"/>
</dbReference>
<dbReference type="InterPro" id="IPR003593">
    <property type="entry name" value="AAA+_ATPase"/>
</dbReference>
<evidence type="ECO:0000256" key="6">
    <source>
        <dbReference type="ARBA" id="ARBA00023242"/>
    </source>
</evidence>
<protein>
    <submittedName>
        <fullName evidence="9">P-loop containing nucleoside triphosphate hydrolase protein</fullName>
    </submittedName>
</protein>
<dbReference type="OrthoDB" id="5957327at2759"/>
<dbReference type="GO" id="GO:0000707">
    <property type="term" value="P:meiotic DNA recombinase assembly"/>
    <property type="evidence" value="ECO:0007669"/>
    <property type="project" value="TreeGrafter"/>
</dbReference>
<dbReference type="InterPro" id="IPR027417">
    <property type="entry name" value="P-loop_NTPase"/>
</dbReference>
<dbReference type="STRING" id="1745343.A0A2J6Q1B7"/>
<evidence type="ECO:0000256" key="1">
    <source>
        <dbReference type="ARBA" id="ARBA00004123"/>
    </source>
</evidence>
<keyword evidence="6" id="KW-0539">Nucleus</keyword>
<keyword evidence="10" id="KW-1185">Reference proteome</keyword>
<dbReference type="AlphaFoldDB" id="A0A2J6Q1B7"/>
<evidence type="ECO:0000256" key="5">
    <source>
        <dbReference type="ARBA" id="ARBA00023204"/>
    </source>
</evidence>
<evidence type="ECO:0000256" key="4">
    <source>
        <dbReference type="ARBA" id="ARBA00022840"/>
    </source>
</evidence>
<feature type="domain" description="RecA family profile 1" evidence="8">
    <location>
        <begin position="38"/>
        <end position="240"/>
    </location>
</feature>
<dbReference type="GO" id="GO:0005657">
    <property type="term" value="C:replication fork"/>
    <property type="evidence" value="ECO:0007669"/>
    <property type="project" value="TreeGrafter"/>
</dbReference>
<feature type="compositionally biased region" description="Acidic residues" evidence="7">
    <location>
        <begin position="401"/>
        <end position="419"/>
    </location>
</feature>
<dbReference type="EMBL" id="KZ613486">
    <property type="protein sequence ID" value="PMD20072.1"/>
    <property type="molecule type" value="Genomic_DNA"/>
</dbReference>
<keyword evidence="5" id="KW-0234">DNA repair</keyword>
<dbReference type="SMART" id="SM00382">
    <property type="entry name" value="AAA"/>
    <property type="match status" value="1"/>
</dbReference>
<keyword evidence="3" id="KW-0227">DNA damage</keyword>
<dbReference type="GO" id="GO:0007131">
    <property type="term" value="P:reciprocal meiotic recombination"/>
    <property type="evidence" value="ECO:0007669"/>
    <property type="project" value="TreeGrafter"/>
</dbReference>
<evidence type="ECO:0000313" key="9">
    <source>
        <dbReference type="EMBL" id="PMD20072.1"/>
    </source>
</evidence>
<keyword evidence="9" id="KW-0378">Hydrolase</keyword>
<dbReference type="Pfam" id="PF00154">
    <property type="entry name" value="RecA_N"/>
    <property type="match status" value="1"/>
</dbReference>
<proteinExistence type="predicted"/>
<evidence type="ECO:0000313" key="10">
    <source>
        <dbReference type="Proteomes" id="UP000235672"/>
    </source>
</evidence>
<dbReference type="Gene3D" id="3.40.50.300">
    <property type="entry name" value="P-loop containing nucleotide triphosphate hydrolases"/>
    <property type="match status" value="1"/>
</dbReference>
<dbReference type="PROSITE" id="PS50162">
    <property type="entry name" value="RECA_2"/>
    <property type="match status" value="1"/>
</dbReference>
<dbReference type="GO" id="GO:0005524">
    <property type="term" value="F:ATP binding"/>
    <property type="evidence" value="ECO:0007669"/>
    <property type="project" value="UniProtKB-KW"/>
</dbReference>
<reference evidence="9 10" key="1">
    <citation type="submission" date="2016-05" db="EMBL/GenBank/DDBJ databases">
        <title>A degradative enzymes factory behind the ericoid mycorrhizal symbiosis.</title>
        <authorList>
            <consortium name="DOE Joint Genome Institute"/>
            <person name="Martino E."/>
            <person name="Morin E."/>
            <person name="Grelet G."/>
            <person name="Kuo A."/>
            <person name="Kohler A."/>
            <person name="Daghino S."/>
            <person name="Barry K."/>
            <person name="Choi C."/>
            <person name="Cichocki N."/>
            <person name="Clum A."/>
            <person name="Copeland A."/>
            <person name="Hainaut M."/>
            <person name="Haridas S."/>
            <person name="Labutti K."/>
            <person name="Lindquist E."/>
            <person name="Lipzen A."/>
            <person name="Khouja H.-R."/>
            <person name="Murat C."/>
            <person name="Ohm R."/>
            <person name="Olson A."/>
            <person name="Spatafora J."/>
            <person name="Veneault-Fourrey C."/>
            <person name="Henrissat B."/>
            <person name="Grigoriev I."/>
            <person name="Martin F."/>
            <person name="Perotto S."/>
        </authorList>
    </citation>
    <scope>NUCLEOTIDE SEQUENCE [LARGE SCALE GENOMIC DNA]</scope>
    <source>
        <strain evidence="9 10">UAMH 7357</strain>
    </source>
</reference>
<dbReference type="PANTHER" id="PTHR46239:SF1">
    <property type="entry name" value="DNA REPAIR PROTEIN RAD51 HOMOLOG 3"/>
    <property type="match status" value="1"/>
</dbReference>
<feature type="compositionally biased region" description="Acidic residues" evidence="7">
    <location>
        <begin position="360"/>
        <end position="382"/>
    </location>
</feature>
<dbReference type="Proteomes" id="UP000235672">
    <property type="component" value="Unassembled WGS sequence"/>
</dbReference>
<dbReference type="GO" id="GO:0033065">
    <property type="term" value="C:Rad51C-XRCC3 complex"/>
    <property type="evidence" value="ECO:0007669"/>
    <property type="project" value="TreeGrafter"/>
</dbReference>
<feature type="region of interest" description="Disordered" evidence="7">
    <location>
        <begin position="341"/>
        <end position="444"/>
    </location>
</feature>
<dbReference type="GO" id="GO:0000400">
    <property type="term" value="F:four-way junction DNA binding"/>
    <property type="evidence" value="ECO:0007669"/>
    <property type="project" value="TreeGrafter"/>
</dbReference>
<name>A0A2J6Q1B7_9HELO</name>
<evidence type="ECO:0000256" key="2">
    <source>
        <dbReference type="ARBA" id="ARBA00022741"/>
    </source>
</evidence>
<accession>A0A2J6Q1B7</accession>
<gene>
    <name evidence="9" type="ORF">NA56DRAFT_646614</name>
</gene>
<dbReference type="GO" id="GO:0140664">
    <property type="term" value="F:ATP-dependent DNA damage sensor activity"/>
    <property type="evidence" value="ECO:0007669"/>
    <property type="project" value="InterPro"/>
</dbReference>
<feature type="region of interest" description="Disordered" evidence="7">
    <location>
        <begin position="1"/>
        <end position="20"/>
    </location>
</feature>